<organism evidence="1 2">
    <name type="scientific">Bacillus thuringiensis</name>
    <dbReference type="NCBI Taxonomy" id="1428"/>
    <lineage>
        <taxon>Bacteria</taxon>
        <taxon>Bacillati</taxon>
        <taxon>Bacillota</taxon>
        <taxon>Bacilli</taxon>
        <taxon>Bacillales</taxon>
        <taxon>Bacillaceae</taxon>
        <taxon>Bacillus</taxon>
        <taxon>Bacillus cereus group</taxon>
    </lineage>
</organism>
<evidence type="ECO:0000313" key="2">
    <source>
        <dbReference type="Proteomes" id="UP000222944"/>
    </source>
</evidence>
<evidence type="ECO:0000313" key="1">
    <source>
        <dbReference type="EMBL" id="PGH78796.1"/>
    </source>
</evidence>
<comment type="caution">
    <text evidence="1">The sequence shown here is derived from an EMBL/GenBank/DDBJ whole genome shotgun (WGS) entry which is preliminary data.</text>
</comment>
<proteinExistence type="predicted"/>
<gene>
    <name evidence="1" type="ORF">CN899_27620</name>
</gene>
<accession>A0A9X7GGK1</accession>
<dbReference type="EMBL" id="NUFN01000043">
    <property type="protein sequence ID" value="PGH78796.1"/>
    <property type="molecule type" value="Genomic_DNA"/>
</dbReference>
<dbReference type="AlphaFoldDB" id="A0A9X7GGK1"/>
<dbReference type="Proteomes" id="UP000222944">
    <property type="component" value="Unassembled WGS sequence"/>
</dbReference>
<protein>
    <submittedName>
        <fullName evidence="1">Uncharacterized protein</fullName>
    </submittedName>
</protein>
<sequence length="44" mass="4891">MLGVLSDKYGIDASILRIVTAVSDFSRAIFFGKANGYCEKEYLK</sequence>
<name>A0A9X7GGK1_BACTU</name>
<reference evidence="1 2" key="1">
    <citation type="submission" date="2017-09" db="EMBL/GenBank/DDBJ databases">
        <title>Large-scale bioinformatics analysis of Bacillus genomes uncovers conserved roles of natural products in bacterial physiology.</title>
        <authorList>
            <consortium name="Agbiome Team Llc"/>
            <person name="Bleich R.M."/>
            <person name="Grubbs K.J."/>
            <person name="Santa Maria K.C."/>
            <person name="Allen S.E."/>
            <person name="Farag S."/>
            <person name="Shank E.A."/>
            <person name="Bowers A."/>
        </authorList>
    </citation>
    <scope>NUCLEOTIDE SEQUENCE [LARGE SCALE GENOMIC DNA]</scope>
    <source>
        <strain evidence="1 2">AFS058004</strain>
    </source>
</reference>